<protein>
    <recommendedName>
        <fullName evidence="4">CCHC-type domain-containing protein</fullName>
    </recommendedName>
</protein>
<feature type="region of interest" description="Disordered" evidence="1">
    <location>
        <begin position="1"/>
        <end position="27"/>
    </location>
</feature>
<organism evidence="2 3">
    <name type="scientific">Rhipicephalus microplus</name>
    <name type="common">Cattle tick</name>
    <name type="synonym">Boophilus microplus</name>
    <dbReference type="NCBI Taxonomy" id="6941"/>
    <lineage>
        <taxon>Eukaryota</taxon>
        <taxon>Metazoa</taxon>
        <taxon>Ecdysozoa</taxon>
        <taxon>Arthropoda</taxon>
        <taxon>Chelicerata</taxon>
        <taxon>Arachnida</taxon>
        <taxon>Acari</taxon>
        <taxon>Parasitiformes</taxon>
        <taxon>Ixodida</taxon>
        <taxon>Ixodoidea</taxon>
        <taxon>Ixodidae</taxon>
        <taxon>Rhipicephalinae</taxon>
        <taxon>Rhipicephalus</taxon>
        <taxon>Boophilus</taxon>
    </lineage>
</organism>
<evidence type="ECO:0008006" key="4">
    <source>
        <dbReference type="Google" id="ProtNLM"/>
    </source>
</evidence>
<evidence type="ECO:0000313" key="3">
    <source>
        <dbReference type="Proteomes" id="UP000821866"/>
    </source>
</evidence>
<dbReference type="AlphaFoldDB" id="A0A9J6D5Z4"/>
<evidence type="ECO:0000313" key="2">
    <source>
        <dbReference type="EMBL" id="KAH8009507.1"/>
    </source>
</evidence>
<name>A0A9J6D5Z4_RHIMP</name>
<dbReference type="EMBL" id="JABSTU010000011">
    <property type="protein sequence ID" value="KAH8009507.1"/>
    <property type="molecule type" value="Genomic_DNA"/>
</dbReference>
<gene>
    <name evidence="2" type="ORF">HPB51_018153</name>
</gene>
<sequence>MRDREELTRHTRLTPYEAALAPPPSRHPVSIAAAGVDDCNYRPPSPPRPQRNIYPLLRYEDYFSYFRQPANTYHDPSEDVSVPPPHQRYAFQKYNAYRQAPVCYCCGIAGHVAQFCR</sequence>
<reference evidence="2" key="2">
    <citation type="submission" date="2021-09" db="EMBL/GenBank/DDBJ databases">
        <authorList>
            <person name="Jia N."/>
            <person name="Wang J."/>
            <person name="Shi W."/>
            <person name="Du L."/>
            <person name="Sun Y."/>
            <person name="Zhan W."/>
            <person name="Jiang J."/>
            <person name="Wang Q."/>
            <person name="Zhang B."/>
            <person name="Ji P."/>
            <person name="Sakyi L.B."/>
            <person name="Cui X."/>
            <person name="Yuan T."/>
            <person name="Jiang B."/>
            <person name="Yang W."/>
            <person name="Lam T.T.-Y."/>
            <person name="Chang Q."/>
            <person name="Ding S."/>
            <person name="Wang X."/>
            <person name="Zhu J."/>
            <person name="Ruan X."/>
            <person name="Zhao L."/>
            <person name="Wei J."/>
            <person name="Que T."/>
            <person name="Du C."/>
            <person name="Cheng J."/>
            <person name="Dai P."/>
            <person name="Han X."/>
            <person name="Huang E."/>
            <person name="Gao Y."/>
            <person name="Liu J."/>
            <person name="Shao H."/>
            <person name="Ye R."/>
            <person name="Li L."/>
            <person name="Wei W."/>
            <person name="Wang X."/>
            <person name="Wang C."/>
            <person name="Huo Q."/>
            <person name="Li W."/>
            <person name="Guo W."/>
            <person name="Chen H."/>
            <person name="Chen S."/>
            <person name="Zhou L."/>
            <person name="Zhou L."/>
            <person name="Ni X."/>
            <person name="Tian J."/>
            <person name="Zhou Y."/>
            <person name="Sheng Y."/>
            <person name="Liu T."/>
            <person name="Pan Y."/>
            <person name="Xia L."/>
            <person name="Li J."/>
            <person name="Zhao F."/>
            <person name="Cao W."/>
        </authorList>
    </citation>
    <scope>NUCLEOTIDE SEQUENCE</scope>
    <source>
        <strain evidence="2">Rmic-2018</strain>
        <tissue evidence="2">Larvae</tissue>
    </source>
</reference>
<keyword evidence="3" id="KW-1185">Reference proteome</keyword>
<accession>A0A9J6D5Z4</accession>
<dbReference type="Proteomes" id="UP000821866">
    <property type="component" value="Chromosome 9"/>
</dbReference>
<comment type="caution">
    <text evidence="2">The sequence shown here is derived from an EMBL/GenBank/DDBJ whole genome shotgun (WGS) entry which is preliminary data.</text>
</comment>
<evidence type="ECO:0000256" key="1">
    <source>
        <dbReference type="SAM" id="MobiDB-lite"/>
    </source>
</evidence>
<proteinExistence type="predicted"/>
<reference evidence="2" key="1">
    <citation type="journal article" date="2020" name="Cell">
        <title>Large-Scale Comparative Analyses of Tick Genomes Elucidate Their Genetic Diversity and Vector Capacities.</title>
        <authorList>
            <consortium name="Tick Genome and Microbiome Consortium (TIGMIC)"/>
            <person name="Jia N."/>
            <person name="Wang J."/>
            <person name="Shi W."/>
            <person name="Du L."/>
            <person name="Sun Y."/>
            <person name="Zhan W."/>
            <person name="Jiang J.F."/>
            <person name="Wang Q."/>
            <person name="Zhang B."/>
            <person name="Ji P."/>
            <person name="Bell-Sakyi L."/>
            <person name="Cui X.M."/>
            <person name="Yuan T.T."/>
            <person name="Jiang B.G."/>
            <person name="Yang W.F."/>
            <person name="Lam T.T."/>
            <person name="Chang Q.C."/>
            <person name="Ding S.J."/>
            <person name="Wang X.J."/>
            <person name="Zhu J.G."/>
            <person name="Ruan X.D."/>
            <person name="Zhao L."/>
            <person name="Wei J.T."/>
            <person name="Ye R.Z."/>
            <person name="Que T.C."/>
            <person name="Du C.H."/>
            <person name="Zhou Y.H."/>
            <person name="Cheng J.X."/>
            <person name="Dai P.F."/>
            <person name="Guo W.B."/>
            <person name="Han X.H."/>
            <person name="Huang E.J."/>
            <person name="Li L.F."/>
            <person name="Wei W."/>
            <person name="Gao Y.C."/>
            <person name="Liu J.Z."/>
            <person name="Shao H.Z."/>
            <person name="Wang X."/>
            <person name="Wang C.C."/>
            <person name="Yang T.C."/>
            <person name="Huo Q.B."/>
            <person name="Li W."/>
            <person name="Chen H.Y."/>
            <person name="Chen S.E."/>
            <person name="Zhou L.G."/>
            <person name="Ni X.B."/>
            <person name="Tian J.H."/>
            <person name="Sheng Y."/>
            <person name="Liu T."/>
            <person name="Pan Y.S."/>
            <person name="Xia L.Y."/>
            <person name="Li J."/>
            <person name="Zhao F."/>
            <person name="Cao W.C."/>
        </authorList>
    </citation>
    <scope>NUCLEOTIDE SEQUENCE</scope>
    <source>
        <strain evidence="2">Rmic-2018</strain>
    </source>
</reference>